<feature type="coiled-coil region" evidence="6">
    <location>
        <begin position="71"/>
        <end position="102"/>
    </location>
</feature>
<dbReference type="SUPFAM" id="SSF51064">
    <property type="entry name" value="Head domain of nucleotide exchange factor GrpE"/>
    <property type="match status" value="1"/>
</dbReference>
<keyword evidence="3 4" id="KW-0143">Chaperone</keyword>
<dbReference type="PANTHER" id="PTHR21237:SF23">
    <property type="entry name" value="GRPE PROTEIN HOMOLOG, MITOCHONDRIAL"/>
    <property type="match status" value="1"/>
</dbReference>
<dbReference type="Gene3D" id="2.30.22.10">
    <property type="entry name" value="Head domain of nucleotide exchange factor GrpE"/>
    <property type="match status" value="1"/>
</dbReference>
<accession>A0A5N6L2E7</accession>
<dbReference type="GO" id="GO:0030150">
    <property type="term" value="P:protein import into mitochondrial matrix"/>
    <property type="evidence" value="ECO:0007669"/>
    <property type="project" value="TreeGrafter"/>
</dbReference>
<evidence type="ECO:0000256" key="4">
    <source>
        <dbReference type="RuleBase" id="RU000640"/>
    </source>
</evidence>
<dbReference type="Gene3D" id="3.90.20.20">
    <property type="match status" value="1"/>
</dbReference>
<dbReference type="PRINTS" id="PR00773">
    <property type="entry name" value="GRPEPROTEIN"/>
</dbReference>
<keyword evidence="6" id="KW-0175">Coiled coil</keyword>
<evidence type="ECO:0000256" key="5">
    <source>
        <dbReference type="RuleBase" id="RU004478"/>
    </source>
</evidence>
<dbReference type="EMBL" id="VIBQ01000066">
    <property type="protein sequence ID" value="KAB8576185.1"/>
    <property type="molecule type" value="Genomic_DNA"/>
</dbReference>
<name>A0A5N6L2E7_9ROSI</name>
<dbReference type="GO" id="GO:0042803">
    <property type="term" value="F:protein homodimerization activity"/>
    <property type="evidence" value="ECO:0007669"/>
    <property type="project" value="InterPro"/>
</dbReference>
<feature type="compositionally biased region" description="Basic and acidic residues" evidence="7">
    <location>
        <begin position="189"/>
        <end position="200"/>
    </location>
</feature>
<feature type="region of interest" description="Disordered" evidence="7">
    <location>
        <begin position="189"/>
        <end position="217"/>
    </location>
</feature>
<organism evidence="8 9">
    <name type="scientific">Carpinus fangiana</name>
    <dbReference type="NCBI Taxonomy" id="176857"/>
    <lineage>
        <taxon>Eukaryota</taxon>
        <taxon>Viridiplantae</taxon>
        <taxon>Streptophyta</taxon>
        <taxon>Embryophyta</taxon>
        <taxon>Tracheophyta</taxon>
        <taxon>Spermatophyta</taxon>
        <taxon>Magnoliopsida</taxon>
        <taxon>eudicotyledons</taxon>
        <taxon>Gunneridae</taxon>
        <taxon>Pentapetalae</taxon>
        <taxon>rosids</taxon>
        <taxon>fabids</taxon>
        <taxon>Fagales</taxon>
        <taxon>Betulaceae</taxon>
        <taxon>Carpinus</taxon>
    </lineage>
</organism>
<comment type="subcellular location">
    <subcellularLocation>
        <location evidence="1 4">Mitochondrion matrix</location>
    </subcellularLocation>
</comment>
<dbReference type="GO" id="GO:0001405">
    <property type="term" value="C:PAM complex, Tim23 associated import motor"/>
    <property type="evidence" value="ECO:0007669"/>
    <property type="project" value="TreeGrafter"/>
</dbReference>
<keyword evidence="4" id="KW-0496">Mitochondrion</keyword>
<proteinExistence type="inferred from homology"/>
<dbReference type="Proteomes" id="UP000327013">
    <property type="component" value="Unassembled WGS sequence"/>
</dbReference>
<gene>
    <name evidence="8" type="ORF">FH972_025713</name>
</gene>
<dbReference type="PANTHER" id="PTHR21237">
    <property type="entry name" value="GRPE PROTEIN"/>
    <property type="match status" value="1"/>
</dbReference>
<dbReference type="GO" id="GO:0051082">
    <property type="term" value="F:unfolded protein binding"/>
    <property type="evidence" value="ECO:0007669"/>
    <property type="project" value="TreeGrafter"/>
</dbReference>
<dbReference type="HAMAP" id="MF_01151">
    <property type="entry name" value="GrpE"/>
    <property type="match status" value="1"/>
</dbReference>
<protein>
    <recommendedName>
        <fullName evidence="4">GrpE protein homolog</fullName>
    </recommendedName>
</protein>
<evidence type="ECO:0000256" key="3">
    <source>
        <dbReference type="ARBA" id="ARBA00023186"/>
    </source>
</evidence>
<dbReference type="Pfam" id="PF01025">
    <property type="entry name" value="GrpE"/>
    <property type="match status" value="1"/>
</dbReference>
<dbReference type="CDD" id="cd00446">
    <property type="entry name" value="GrpE"/>
    <property type="match status" value="1"/>
</dbReference>
<dbReference type="SUPFAM" id="SSF58014">
    <property type="entry name" value="Coiled-coil domain of nucleotide exchange factor GrpE"/>
    <property type="match status" value="1"/>
</dbReference>
<dbReference type="GO" id="GO:0000774">
    <property type="term" value="F:adenyl-nucleotide exchange factor activity"/>
    <property type="evidence" value="ECO:0007669"/>
    <property type="project" value="InterPro"/>
</dbReference>
<evidence type="ECO:0000256" key="2">
    <source>
        <dbReference type="ARBA" id="ARBA00009054"/>
    </source>
</evidence>
<dbReference type="OrthoDB" id="201635at2759"/>
<dbReference type="InterPro" id="IPR000740">
    <property type="entry name" value="GrpE"/>
</dbReference>
<evidence type="ECO:0000256" key="6">
    <source>
        <dbReference type="SAM" id="Coils"/>
    </source>
</evidence>
<dbReference type="AlphaFoldDB" id="A0A5N6L2E7"/>
<evidence type="ECO:0000313" key="8">
    <source>
        <dbReference type="EMBL" id="KAB8576185.1"/>
    </source>
</evidence>
<sequence>MTMVPRAFVRALRQQPTKLATAHAAPLRSFSALSRQQPLSSRLPAPARARIMSRWYSDAAKEAEGEKKESAEQAKETADPLKVELEAKNKEITNLKDQYLRSVADFRNLQDRTKREMQAAKDFAIQKFAKDLVESVDNFDLALQNVPAEKLESNDEQFKELKQLHGGLKMTETILMNTLKKHGLERFDPSEAGEKFDPNVHEATFQTPQPDKEDGTCFYTTQKGFKLNGRILRAAKVGVVKNS</sequence>
<comment type="caution">
    <text evidence="8">The sequence shown here is derived from an EMBL/GenBank/DDBJ whole genome shotgun (WGS) entry which is preliminary data.</text>
</comment>
<dbReference type="InterPro" id="IPR009012">
    <property type="entry name" value="GrpE_head"/>
</dbReference>
<dbReference type="GO" id="GO:0006457">
    <property type="term" value="P:protein folding"/>
    <property type="evidence" value="ECO:0007669"/>
    <property type="project" value="InterPro"/>
</dbReference>
<evidence type="ECO:0000256" key="7">
    <source>
        <dbReference type="SAM" id="MobiDB-lite"/>
    </source>
</evidence>
<dbReference type="PROSITE" id="PS01071">
    <property type="entry name" value="GRPE"/>
    <property type="match status" value="1"/>
</dbReference>
<comment type="function">
    <text evidence="4">Essential component of the PAM complex, a complex required for the translocation of transit peptide-containing proteins from the inner membrane into the mitochondrial matrix in an ATP-dependent manner.</text>
</comment>
<reference evidence="8 9" key="1">
    <citation type="submission" date="2019-06" db="EMBL/GenBank/DDBJ databases">
        <title>A chromosomal-level reference genome of Carpinus fangiana (Coryloideae, Betulaceae).</title>
        <authorList>
            <person name="Yang X."/>
            <person name="Wang Z."/>
            <person name="Zhang L."/>
            <person name="Hao G."/>
            <person name="Liu J."/>
            <person name="Yang Y."/>
        </authorList>
    </citation>
    <scope>NUCLEOTIDE SEQUENCE [LARGE SCALE GENOMIC DNA]</scope>
    <source>
        <strain evidence="8">Cfa_2016G</strain>
        <tissue evidence="8">Leaf</tissue>
    </source>
</reference>
<dbReference type="GO" id="GO:0051087">
    <property type="term" value="F:protein-folding chaperone binding"/>
    <property type="evidence" value="ECO:0007669"/>
    <property type="project" value="InterPro"/>
</dbReference>
<dbReference type="InterPro" id="IPR013805">
    <property type="entry name" value="GrpE_CC"/>
</dbReference>
<dbReference type="FunFam" id="2.30.22.10:FF:000002">
    <property type="entry name" value="GrpE protein homolog"/>
    <property type="match status" value="1"/>
</dbReference>
<evidence type="ECO:0000313" key="9">
    <source>
        <dbReference type="Proteomes" id="UP000327013"/>
    </source>
</evidence>
<evidence type="ECO:0000256" key="1">
    <source>
        <dbReference type="ARBA" id="ARBA00004305"/>
    </source>
</evidence>
<comment type="similarity">
    <text evidence="2 5">Belongs to the GrpE family.</text>
</comment>
<keyword evidence="9" id="KW-1185">Reference proteome</keyword>